<evidence type="ECO:0000256" key="2">
    <source>
        <dbReference type="ARBA" id="ARBA00022448"/>
    </source>
</evidence>
<feature type="transmembrane region" description="Helical" evidence="9">
    <location>
        <begin position="530"/>
        <end position="548"/>
    </location>
</feature>
<feature type="transmembrane region" description="Helical" evidence="9">
    <location>
        <begin position="315"/>
        <end position="336"/>
    </location>
</feature>
<name>A0ABR2VAA9_9PEZI</name>
<accession>A0ABR2VAA9</accession>
<comment type="caution">
    <text evidence="11">The sequence shown here is derived from an EMBL/GenBank/DDBJ whole genome shotgun (WGS) entry which is preliminary data.</text>
</comment>
<keyword evidence="4 9" id="KW-1133">Transmembrane helix</keyword>
<keyword evidence="2" id="KW-0813">Transport</keyword>
<keyword evidence="6 9" id="KW-0472">Membrane</keyword>
<dbReference type="PANTHER" id="PTHR32361:SF9">
    <property type="entry name" value="FERRIC REDUCTASE TRANSMEMBRANE COMPONENT 3-RELATED"/>
    <property type="match status" value="1"/>
</dbReference>
<feature type="transmembrane region" description="Helical" evidence="9">
    <location>
        <begin position="201"/>
        <end position="224"/>
    </location>
</feature>
<evidence type="ECO:0000256" key="6">
    <source>
        <dbReference type="ARBA" id="ARBA00023136"/>
    </source>
</evidence>
<organism evidence="11 12">
    <name type="scientific">Seiridium unicorne</name>
    <dbReference type="NCBI Taxonomy" id="138068"/>
    <lineage>
        <taxon>Eukaryota</taxon>
        <taxon>Fungi</taxon>
        <taxon>Dikarya</taxon>
        <taxon>Ascomycota</taxon>
        <taxon>Pezizomycotina</taxon>
        <taxon>Sordariomycetes</taxon>
        <taxon>Xylariomycetidae</taxon>
        <taxon>Amphisphaeriales</taxon>
        <taxon>Sporocadaceae</taxon>
        <taxon>Seiridium</taxon>
    </lineage>
</organism>
<dbReference type="SFLD" id="SFLDG01168">
    <property type="entry name" value="Ferric_reductase_subgroup_(FRE"/>
    <property type="match status" value="1"/>
</dbReference>
<feature type="transmembrane region" description="Helical" evidence="9">
    <location>
        <begin position="236"/>
        <end position="255"/>
    </location>
</feature>
<dbReference type="InterPro" id="IPR039261">
    <property type="entry name" value="FNR_nucleotide-bd"/>
</dbReference>
<gene>
    <name evidence="11" type="ORF">SUNI508_14006</name>
</gene>
<feature type="transmembrane region" description="Helical" evidence="9">
    <location>
        <begin position="282"/>
        <end position="303"/>
    </location>
</feature>
<dbReference type="Gene3D" id="3.40.50.80">
    <property type="entry name" value="Nucleotide-binding domain of ferredoxin-NADP reductase (FNR) module"/>
    <property type="match status" value="1"/>
</dbReference>
<evidence type="ECO:0000256" key="7">
    <source>
        <dbReference type="ARBA" id="ARBA00023180"/>
    </source>
</evidence>
<evidence type="ECO:0000259" key="10">
    <source>
        <dbReference type="PROSITE" id="PS51384"/>
    </source>
</evidence>
<feature type="transmembrane region" description="Helical" evidence="9">
    <location>
        <begin position="67"/>
        <end position="87"/>
    </location>
</feature>
<protein>
    <submittedName>
        <fullName evidence="11">Ferric reductase like transmembrane component-domain-containing protein</fullName>
    </submittedName>
</protein>
<evidence type="ECO:0000313" key="12">
    <source>
        <dbReference type="Proteomes" id="UP001408356"/>
    </source>
</evidence>
<evidence type="ECO:0000256" key="3">
    <source>
        <dbReference type="ARBA" id="ARBA00022692"/>
    </source>
</evidence>
<dbReference type="PROSITE" id="PS51384">
    <property type="entry name" value="FAD_FR"/>
    <property type="match status" value="1"/>
</dbReference>
<evidence type="ECO:0000256" key="9">
    <source>
        <dbReference type="SAM" id="Phobius"/>
    </source>
</evidence>
<keyword evidence="12" id="KW-1185">Reference proteome</keyword>
<dbReference type="SUPFAM" id="SSF52343">
    <property type="entry name" value="Ferredoxin reductase-like, C-terminal NADP-linked domain"/>
    <property type="match status" value="1"/>
</dbReference>
<dbReference type="InterPro" id="IPR013130">
    <property type="entry name" value="Fe3_Rdtase_TM_dom"/>
</dbReference>
<dbReference type="PANTHER" id="PTHR32361">
    <property type="entry name" value="FERRIC/CUPRIC REDUCTASE TRANSMEMBRANE COMPONENT"/>
    <property type="match status" value="1"/>
</dbReference>
<comment type="subcellular location">
    <subcellularLocation>
        <location evidence="1">Membrane</location>
        <topology evidence="1">Multi-pass membrane protein</topology>
    </subcellularLocation>
</comment>
<proteinExistence type="predicted"/>
<dbReference type="EMBL" id="JARVKF010000072">
    <property type="protein sequence ID" value="KAK9423461.1"/>
    <property type="molecule type" value="Genomic_DNA"/>
</dbReference>
<evidence type="ECO:0000256" key="4">
    <source>
        <dbReference type="ARBA" id="ARBA00022989"/>
    </source>
</evidence>
<keyword evidence="7" id="KW-0325">Glycoprotein</keyword>
<keyword evidence="5" id="KW-0406">Ion transport</keyword>
<sequence length="660" mass="73712">MENSITLWTNELLTALLDSYDLTHDKTRFVDPGDDTISTTAREIPNDPAKLEYLRKLIAYVLDGRTIAAQFNYVVLATVTVFAVLHWKQRFGHARRRRHLAESTNGASTGRQQSVNDYDDIKASAGEGSGDDLPSSSSSSTRVEIQSPGGIAKVKDLDLERQPLLGHRKKATSLSYLGRLKCSISAWLMYQPRPIPIINRVLPSNGTSVFVLGYIAINVFLHLYRGSLRPEYEFAFADRAGYIFVVNLPLLYLLAAKNQPLKLLTGYSYEALNIFHRRVGEWMCFEAAVHTVGMILGRLFFLADWLKTGTFREFMTHPLILLGLGAFFSYELLFFTSLGSFRQRWYELFLASHVVLQVAALLFLYLHFPTTRPYVFASLVIFTADRVVWRLGLKSASMQAHVRILEDGKTFMLSANWDIPSSKSRAITRWLGQSIIYGWRPMDHVFITVPSLGRGHNLQAHPFTIASAAPGVPEDSAHTTHAWLNLLIRAQDGFTADLLKHARLNSAVTLRVDGPYGSADALEMLLASDITVMIAGGSGIAVIFPLVWDLAHRYASRRREIHLLWIVHSRSHRSWMPQDRLDDLVNSGVKITIPEPTAEVGRPDVDSYVAELGGRALQADSDMGVVVSGPDALNRTARNACARAVRKGTPISLSVEKFGW</sequence>
<keyword evidence="3 9" id="KW-0812">Transmembrane</keyword>
<evidence type="ECO:0000256" key="5">
    <source>
        <dbReference type="ARBA" id="ARBA00023065"/>
    </source>
</evidence>
<dbReference type="Pfam" id="PF08022">
    <property type="entry name" value="FAD_binding_8"/>
    <property type="match status" value="1"/>
</dbReference>
<feature type="region of interest" description="Disordered" evidence="8">
    <location>
        <begin position="121"/>
        <end position="146"/>
    </location>
</feature>
<evidence type="ECO:0000313" key="11">
    <source>
        <dbReference type="EMBL" id="KAK9423461.1"/>
    </source>
</evidence>
<feature type="domain" description="FAD-binding FR-type" evidence="10">
    <location>
        <begin position="369"/>
        <end position="522"/>
    </location>
</feature>
<dbReference type="InterPro" id="IPR017927">
    <property type="entry name" value="FAD-bd_FR_type"/>
</dbReference>
<dbReference type="Proteomes" id="UP001408356">
    <property type="component" value="Unassembled WGS sequence"/>
</dbReference>
<dbReference type="CDD" id="cd06186">
    <property type="entry name" value="NOX_Duox_like_FAD_NADP"/>
    <property type="match status" value="1"/>
</dbReference>
<evidence type="ECO:0000256" key="8">
    <source>
        <dbReference type="SAM" id="MobiDB-lite"/>
    </source>
</evidence>
<feature type="transmembrane region" description="Helical" evidence="9">
    <location>
        <begin position="348"/>
        <end position="368"/>
    </location>
</feature>
<dbReference type="InterPro" id="IPR051410">
    <property type="entry name" value="Ferric/Cupric_Reductase"/>
</dbReference>
<reference evidence="11 12" key="1">
    <citation type="journal article" date="2024" name="J. Plant Pathol.">
        <title>Sequence and assembly of the genome of Seiridium unicorne, isolate CBS 538.82, causal agent of cypress canker disease.</title>
        <authorList>
            <person name="Scali E."/>
            <person name="Rocca G.D."/>
            <person name="Danti R."/>
            <person name="Garbelotto M."/>
            <person name="Barberini S."/>
            <person name="Baroncelli R."/>
            <person name="Emiliani G."/>
        </authorList>
    </citation>
    <scope>NUCLEOTIDE SEQUENCE [LARGE SCALE GENOMIC DNA]</scope>
    <source>
        <strain evidence="11 12">BM-138-508</strain>
    </source>
</reference>
<dbReference type="SFLD" id="SFLDS00052">
    <property type="entry name" value="Ferric_Reductase_Domain"/>
    <property type="match status" value="1"/>
</dbReference>
<dbReference type="InterPro" id="IPR013112">
    <property type="entry name" value="FAD-bd_8"/>
</dbReference>
<evidence type="ECO:0000256" key="1">
    <source>
        <dbReference type="ARBA" id="ARBA00004141"/>
    </source>
</evidence>
<dbReference type="Pfam" id="PF01794">
    <property type="entry name" value="Ferric_reduct"/>
    <property type="match status" value="1"/>
</dbReference>